<evidence type="ECO:0000256" key="4">
    <source>
        <dbReference type="ARBA" id="ARBA00023242"/>
    </source>
</evidence>
<dbReference type="AlphaFoldDB" id="A0A392P3A7"/>
<keyword evidence="2" id="KW-0805">Transcription regulation</keyword>
<dbReference type="GO" id="GO:0005634">
    <property type="term" value="C:nucleus"/>
    <property type="evidence" value="ECO:0007669"/>
    <property type="project" value="UniProtKB-SubCell"/>
</dbReference>
<evidence type="ECO:0000313" key="9">
    <source>
        <dbReference type="Proteomes" id="UP000265520"/>
    </source>
</evidence>
<evidence type="ECO:0000256" key="5">
    <source>
        <dbReference type="PROSITE-ProRule" id="PRU00169"/>
    </source>
</evidence>
<comment type="subcellular location">
    <subcellularLocation>
        <location evidence="1">Nucleus</location>
    </subcellularLocation>
</comment>
<dbReference type="InterPro" id="IPR001789">
    <property type="entry name" value="Sig_transdc_resp-reg_receiver"/>
</dbReference>
<dbReference type="PROSITE" id="PS50110">
    <property type="entry name" value="RESPONSE_REGULATORY"/>
    <property type="match status" value="1"/>
</dbReference>
<name>A0A392P3A7_9FABA</name>
<dbReference type="EMBL" id="LXQA010062198">
    <property type="protein sequence ID" value="MCI06543.1"/>
    <property type="molecule type" value="Genomic_DNA"/>
</dbReference>
<evidence type="ECO:0000259" key="6">
    <source>
        <dbReference type="PROSITE" id="PS50110"/>
    </source>
</evidence>
<dbReference type="PANTHER" id="PTHR31442">
    <property type="entry name" value="HOMEODOMAIN-LIKE SUPERFAMILY PROTEIN-RELATED"/>
    <property type="match status" value="1"/>
</dbReference>
<evidence type="ECO:0000313" key="8">
    <source>
        <dbReference type="EMBL" id="MCI06543.1"/>
    </source>
</evidence>
<evidence type="ECO:0000256" key="2">
    <source>
        <dbReference type="ARBA" id="ARBA00023015"/>
    </source>
</evidence>
<sequence>MSDDESQSATIKAFENGADEFWCKPLDENRIKYMWRLVQKKEIENKNKQEDDCVGEPSEVRKVLKKMGRDNLENTTNGCVGEPSEVRKVLQTRTHIRWTEKLRELFINVVNQLGPAEATPKRILELMNVPGLTKPQVASHLQ</sequence>
<dbReference type="Proteomes" id="UP000265520">
    <property type="component" value="Unassembled WGS sequence"/>
</dbReference>
<dbReference type="InterPro" id="IPR017930">
    <property type="entry name" value="Myb_dom"/>
</dbReference>
<comment type="caution">
    <text evidence="5">Lacks conserved residue(s) required for the propagation of feature annotation.</text>
</comment>
<keyword evidence="3" id="KW-0804">Transcription</keyword>
<dbReference type="PANTHER" id="PTHR31442:SF32">
    <property type="entry name" value="TWO-COMPONENT RESPONSE REGULATOR ORR21-LIKE"/>
    <property type="match status" value="1"/>
</dbReference>
<evidence type="ECO:0000256" key="3">
    <source>
        <dbReference type="ARBA" id="ARBA00023163"/>
    </source>
</evidence>
<dbReference type="GO" id="GO:0003700">
    <property type="term" value="F:DNA-binding transcription factor activity"/>
    <property type="evidence" value="ECO:0007669"/>
    <property type="project" value="InterPro"/>
</dbReference>
<dbReference type="GO" id="GO:0000160">
    <property type="term" value="P:phosphorelay signal transduction system"/>
    <property type="evidence" value="ECO:0007669"/>
    <property type="project" value="InterPro"/>
</dbReference>
<dbReference type="InterPro" id="IPR009057">
    <property type="entry name" value="Homeodomain-like_sf"/>
</dbReference>
<keyword evidence="4" id="KW-0539">Nucleus</keyword>
<feature type="non-terminal residue" evidence="8">
    <location>
        <position position="142"/>
    </location>
</feature>
<dbReference type="SUPFAM" id="SSF46689">
    <property type="entry name" value="Homeodomain-like"/>
    <property type="match status" value="1"/>
</dbReference>
<reference evidence="8 9" key="1">
    <citation type="journal article" date="2018" name="Front. Plant Sci.">
        <title>Red Clover (Trifolium pratense) and Zigzag Clover (T. medium) - A Picture of Genomic Similarities and Differences.</title>
        <authorList>
            <person name="Dluhosova J."/>
            <person name="Istvanek J."/>
            <person name="Nedelnik J."/>
            <person name="Repkova J."/>
        </authorList>
    </citation>
    <scope>NUCLEOTIDE SEQUENCE [LARGE SCALE GENOMIC DNA]</scope>
    <source>
        <strain evidence="9">cv. 10/8</strain>
        <tissue evidence="8">Leaf</tissue>
    </source>
</reference>
<dbReference type="Gene3D" id="1.10.10.60">
    <property type="entry name" value="Homeodomain-like"/>
    <property type="match status" value="1"/>
</dbReference>
<protein>
    <submittedName>
        <fullName evidence="8">Two-component response regulator ARR2-like</fullName>
    </submittedName>
</protein>
<feature type="domain" description="HTH myb-type" evidence="7">
    <location>
        <begin position="97"/>
        <end position="142"/>
    </location>
</feature>
<dbReference type="InterPro" id="IPR044841">
    <property type="entry name" value="LUX/BOA-like"/>
</dbReference>
<accession>A0A392P3A7</accession>
<organism evidence="8 9">
    <name type="scientific">Trifolium medium</name>
    <dbReference type="NCBI Taxonomy" id="97028"/>
    <lineage>
        <taxon>Eukaryota</taxon>
        <taxon>Viridiplantae</taxon>
        <taxon>Streptophyta</taxon>
        <taxon>Embryophyta</taxon>
        <taxon>Tracheophyta</taxon>
        <taxon>Spermatophyta</taxon>
        <taxon>Magnoliopsida</taxon>
        <taxon>eudicotyledons</taxon>
        <taxon>Gunneridae</taxon>
        <taxon>Pentapetalae</taxon>
        <taxon>rosids</taxon>
        <taxon>fabids</taxon>
        <taxon>Fabales</taxon>
        <taxon>Fabaceae</taxon>
        <taxon>Papilionoideae</taxon>
        <taxon>50 kb inversion clade</taxon>
        <taxon>NPAAA clade</taxon>
        <taxon>Hologalegina</taxon>
        <taxon>IRL clade</taxon>
        <taxon>Trifolieae</taxon>
        <taxon>Trifolium</taxon>
    </lineage>
</organism>
<keyword evidence="9" id="KW-1185">Reference proteome</keyword>
<comment type="caution">
    <text evidence="8">The sequence shown here is derived from an EMBL/GenBank/DDBJ whole genome shotgun (WGS) entry which is preliminary data.</text>
</comment>
<dbReference type="NCBIfam" id="TIGR01557">
    <property type="entry name" value="myb_SHAQKYF"/>
    <property type="match status" value="1"/>
</dbReference>
<dbReference type="GO" id="GO:0003677">
    <property type="term" value="F:DNA binding"/>
    <property type="evidence" value="ECO:0007669"/>
    <property type="project" value="InterPro"/>
</dbReference>
<evidence type="ECO:0000256" key="1">
    <source>
        <dbReference type="ARBA" id="ARBA00004123"/>
    </source>
</evidence>
<feature type="domain" description="Response regulatory" evidence="6">
    <location>
        <begin position="1"/>
        <end position="39"/>
    </location>
</feature>
<evidence type="ECO:0000259" key="7">
    <source>
        <dbReference type="PROSITE" id="PS51294"/>
    </source>
</evidence>
<proteinExistence type="predicted"/>
<dbReference type="InterPro" id="IPR006447">
    <property type="entry name" value="Myb_dom_plants"/>
</dbReference>
<dbReference type="PROSITE" id="PS51294">
    <property type="entry name" value="HTH_MYB"/>
    <property type="match status" value="1"/>
</dbReference>